<evidence type="ECO:0000256" key="2">
    <source>
        <dbReference type="ARBA" id="ARBA00022540"/>
    </source>
</evidence>
<keyword evidence="8" id="KW-1185">Reference proteome</keyword>
<evidence type="ECO:0000256" key="5">
    <source>
        <dbReference type="SAM" id="MobiDB-lite"/>
    </source>
</evidence>
<accession>A0AAF0Y3W1</accession>
<comment type="similarity">
    <text evidence="4">Belongs to the eIF-3 subunit F family.</text>
</comment>
<proteinExistence type="inferred from homology"/>
<comment type="subcellular location">
    <subcellularLocation>
        <location evidence="4">Cytoplasm</location>
    </subcellularLocation>
</comment>
<sequence length="307" mass="32558">MSLDAPSSALHLNQPPSGSSASSFSRAPTLITVHPSVVASILTHHSRRPEESSAPRVIGTLLGTRSENGQEIDVRTSFAVAHKEEDEEVAIDMPFQQGMMELLAKNGINEQVVGWYATSPTLNGNSALIQNYFSQETGQSQTIHLTVDPELGADGSKGLGIKGWVSTSLGLNPKPENCAFLPVPVVIKYADSERAGLDLITGPAPQPSPALPSLPALSTSLNQLSALIDQALQYVQDVNSGKIKGDPEVGRYLLEGVGRWTSTGTKDDEGGVKEGLQETLTVSYLASLVRSQVELAGRLALVPQAQQ</sequence>
<dbReference type="GO" id="GO:0008237">
    <property type="term" value="F:metallopeptidase activity"/>
    <property type="evidence" value="ECO:0007669"/>
    <property type="project" value="InterPro"/>
</dbReference>
<dbReference type="InterPro" id="IPR024969">
    <property type="entry name" value="EIF3F/CSN6-like_C"/>
</dbReference>
<feature type="domain" description="MPN" evidence="6">
    <location>
        <begin position="31"/>
        <end position="170"/>
    </location>
</feature>
<dbReference type="AlphaFoldDB" id="A0AAF0Y3W1"/>
<keyword evidence="1 4" id="KW-0963">Cytoplasm</keyword>
<keyword evidence="2 4" id="KW-0396">Initiation factor</keyword>
<dbReference type="Pfam" id="PF13012">
    <property type="entry name" value="MitMem_reg"/>
    <property type="match status" value="1"/>
</dbReference>
<name>A0AAF0Y3W1_9TREE</name>
<dbReference type="InterPro" id="IPR000555">
    <property type="entry name" value="JAMM/MPN+_dom"/>
</dbReference>
<dbReference type="CDD" id="cd08064">
    <property type="entry name" value="MPN_eIF3f"/>
    <property type="match status" value="1"/>
</dbReference>
<dbReference type="PANTHER" id="PTHR10540">
    <property type="entry name" value="EUKARYOTIC TRANSLATION INITIATION FACTOR 3 SUBUNIT F-RELATED"/>
    <property type="match status" value="1"/>
</dbReference>
<keyword evidence="3 4" id="KW-0648">Protein biosynthesis</keyword>
<evidence type="ECO:0000256" key="4">
    <source>
        <dbReference type="HAMAP-Rule" id="MF_03005"/>
    </source>
</evidence>
<dbReference type="GO" id="GO:0071541">
    <property type="term" value="C:eukaryotic translation initiation factor 3 complex, eIF3m"/>
    <property type="evidence" value="ECO:0007669"/>
    <property type="project" value="TreeGrafter"/>
</dbReference>
<dbReference type="EMBL" id="CP086714">
    <property type="protein sequence ID" value="WOO77719.1"/>
    <property type="molecule type" value="Genomic_DNA"/>
</dbReference>
<dbReference type="PROSITE" id="PS50249">
    <property type="entry name" value="MPN"/>
    <property type="match status" value="1"/>
</dbReference>
<evidence type="ECO:0000313" key="8">
    <source>
        <dbReference type="Proteomes" id="UP000827549"/>
    </source>
</evidence>
<gene>
    <name evidence="7" type="primary">CNF04540</name>
    <name evidence="7" type="ORF">LOC62_01G001284</name>
</gene>
<dbReference type="HAMAP" id="MF_03005">
    <property type="entry name" value="eIF3f"/>
    <property type="match status" value="1"/>
</dbReference>
<dbReference type="GO" id="GO:0001732">
    <property type="term" value="P:formation of cytoplasmic translation initiation complex"/>
    <property type="evidence" value="ECO:0007669"/>
    <property type="project" value="UniProtKB-UniRule"/>
</dbReference>
<comment type="subunit">
    <text evidence="4">Component of the eukaryotic translation initiation factor 3 (eIF-3) complex.</text>
</comment>
<comment type="function">
    <text evidence="4">Component of the eukaryotic translation initiation factor 3 (eIF-3) complex, which is involved in protein synthesis of a specialized repertoire of mRNAs and, together with other initiation factors, stimulates binding of mRNA and methionyl-tRNAi to the 40S ribosome. The eIF-3 complex specifically targets and initiates translation of a subset of mRNAs involved in cell proliferation.</text>
</comment>
<dbReference type="InterPro" id="IPR027531">
    <property type="entry name" value="eIF3f"/>
</dbReference>
<dbReference type="Gene3D" id="3.40.140.10">
    <property type="entry name" value="Cytidine Deaminase, domain 2"/>
    <property type="match status" value="1"/>
</dbReference>
<protein>
    <recommendedName>
        <fullName evidence="4">Eukaryotic translation initiation factor 3 subunit F</fullName>
        <shortName evidence="4">eIF3f</shortName>
    </recommendedName>
</protein>
<evidence type="ECO:0000313" key="7">
    <source>
        <dbReference type="EMBL" id="WOO77719.1"/>
    </source>
</evidence>
<dbReference type="InterPro" id="IPR037518">
    <property type="entry name" value="MPN"/>
</dbReference>
<dbReference type="GO" id="GO:0033290">
    <property type="term" value="C:eukaryotic 48S preinitiation complex"/>
    <property type="evidence" value="ECO:0007669"/>
    <property type="project" value="UniProtKB-UniRule"/>
</dbReference>
<feature type="region of interest" description="Disordered" evidence="5">
    <location>
        <begin position="1"/>
        <end position="25"/>
    </location>
</feature>
<dbReference type="GO" id="GO:0031369">
    <property type="term" value="F:translation initiation factor binding"/>
    <property type="evidence" value="ECO:0007669"/>
    <property type="project" value="InterPro"/>
</dbReference>
<organism evidence="7 8">
    <name type="scientific">Vanrija pseudolonga</name>
    <dbReference type="NCBI Taxonomy" id="143232"/>
    <lineage>
        <taxon>Eukaryota</taxon>
        <taxon>Fungi</taxon>
        <taxon>Dikarya</taxon>
        <taxon>Basidiomycota</taxon>
        <taxon>Agaricomycotina</taxon>
        <taxon>Tremellomycetes</taxon>
        <taxon>Trichosporonales</taxon>
        <taxon>Trichosporonaceae</taxon>
        <taxon>Vanrija</taxon>
    </lineage>
</organism>
<evidence type="ECO:0000256" key="1">
    <source>
        <dbReference type="ARBA" id="ARBA00022490"/>
    </source>
</evidence>
<reference evidence="7" key="1">
    <citation type="submission" date="2023-10" db="EMBL/GenBank/DDBJ databases">
        <authorList>
            <person name="Noh H."/>
        </authorList>
    </citation>
    <scope>NUCLEOTIDE SEQUENCE</scope>
    <source>
        <strain evidence="7">DUCC4014</strain>
    </source>
</reference>
<dbReference type="GO" id="GO:0003743">
    <property type="term" value="F:translation initiation factor activity"/>
    <property type="evidence" value="ECO:0007669"/>
    <property type="project" value="UniProtKB-UniRule"/>
</dbReference>
<dbReference type="Pfam" id="PF01398">
    <property type="entry name" value="JAB"/>
    <property type="match status" value="1"/>
</dbReference>
<dbReference type="Proteomes" id="UP000827549">
    <property type="component" value="Chromosome 1"/>
</dbReference>
<evidence type="ECO:0000259" key="6">
    <source>
        <dbReference type="PROSITE" id="PS50249"/>
    </source>
</evidence>
<evidence type="ECO:0000256" key="3">
    <source>
        <dbReference type="ARBA" id="ARBA00022917"/>
    </source>
</evidence>
<dbReference type="PANTHER" id="PTHR10540:SF6">
    <property type="entry name" value="EUKARYOTIC TRANSLATION INITIATION FACTOR 3 SUBUNIT F"/>
    <property type="match status" value="1"/>
</dbReference>
<dbReference type="SMART" id="SM00232">
    <property type="entry name" value="JAB_MPN"/>
    <property type="match status" value="1"/>
</dbReference>
<dbReference type="GO" id="GO:0016282">
    <property type="term" value="C:eukaryotic 43S preinitiation complex"/>
    <property type="evidence" value="ECO:0007669"/>
    <property type="project" value="UniProtKB-UniRule"/>
</dbReference>
<dbReference type="RefSeq" id="XP_062623751.1">
    <property type="nucleotide sequence ID" value="XM_062767767.1"/>
</dbReference>
<dbReference type="GeneID" id="87804541"/>